<sequence length="55" mass="5589">MIAALSVTGAGEYRMGERVALPGREMQAGDTVGKFGVRRSVPADPQGGAPAQGNC</sequence>
<gene>
    <name evidence="2" type="ORF">OG517_01770</name>
</gene>
<evidence type="ECO:0000256" key="1">
    <source>
        <dbReference type="SAM" id="MobiDB-lite"/>
    </source>
</evidence>
<reference evidence="2" key="1">
    <citation type="submission" date="2022-10" db="EMBL/GenBank/DDBJ databases">
        <title>The complete genomes of actinobacterial strains from the NBC collection.</title>
        <authorList>
            <person name="Joergensen T.S."/>
            <person name="Alvarez Arevalo M."/>
            <person name="Sterndorff E.B."/>
            <person name="Faurdal D."/>
            <person name="Vuksanovic O."/>
            <person name="Mourched A.-S."/>
            <person name="Charusanti P."/>
            <person name="Shaw S."/>
            <person name="Blin K."/>
            <person name="Weber T."/>
        </authorList>
    </citation>
    <scope>NUCLEOTIDE SEQUENCE</scope>
    <source>
        <strain evidence="2">NBC_00248</strain>
    </source>
</reference>
<keyword evidence="3" id="KW-1185">Reference proteome</keyword>
<dbReference type="Proteomes" id="UP001432039">
    <property type="component" value="Chromosome"/>
</dbReference>
<evidence type="ECO:0000313" key="3">
    <source>
        <dbReference type="Proteomes" id="UP001432039"/>
    </source>
</evidence>
<protein>
    <submittedName>
        <fullName evidence="2">Uncharacterized protein</fullName>
    </submittedName>
</protein>
<proteinExistence type="predicted"/>
<name>A0ABZ1T367_STRVG</name>
<organism evidence="2 3">
    <name type="scientific">Streptomyces virginiae</name>
    <name type="common">Streptomyces cinnamonensis</name>
    <dbReference type="NCBI Taxonomy" id="1961"/>
    <lineage>
        <taxon>Bacteria</taxon>
        <taxon>Bacillati</taxon>
        <taxon>Actinomycetota</taxon>
        <taxon>Actinomycetes</taxon>
        <taxon>Kitasatosporales</taxon>
        <taxon>Streptomycetaceae</taxon>
        <taxon>Streptomyces</taxon>
    </lineage>
</organism>
<accession>A0ABZ1T367</accession>
<evidence type="ECO:0000313" key="2">
    <source>
        <dbReference type="EMBL" id="WUQ10262.1"/>
    </source>
</evidence>
<dbReference type="EMBL" id="CP108090">
    <property type="protein sequence ID" value="WUQ10262.1"/>
    <property type="molecule type" value="Genomic_DNA"/>
</dbReference>
<dbReference type="RefSeq" id="WP_328959824.1">
    <property type="nucleotide sequence ID" value="NZ_CP108090.1"/>
</dbReference>
<feature type="region of interest" description="Disordered" evidence="1">
    <location>
        <begin position="32"/>
        <end position="55"/>
    </location>
</feature>